<keyword evidence="1" id="KW-0472">Membrane</keyword>
<keyword evidence="1" id="KW-1133">Transmembrane helix</keyword>
<proteinExistence type="predicted"/>
<dbReference type="AlphaFoldDB" id="A0A368JJ17"/>
<dbReference type="EMBL" id="QOWE01000018">
    <property type="protein sequence ID" value="RCR67647.1"/>
    <property type="molecule type" value="Genomic_DNA"/>
</dbReference>
<protein>
    <submittedName>
        <fullName evidence="2">Uncharacterized protein</fullName>
    </submittedName>
</protein>
<keyword evidence="3" id="KW-1185">Reference proteome</keyword>
<organism evidence="2 3">
    <name type="scientific">Larkinella punicea</name>
    <dbReference type="NCBI Taxonomy" id="2315727"/>
    <lineage>
        <taxon>Bacteria</taxon>
        <taxon>Pseudomonadati</taxon>
        <taxon>Bacteroidota</taxon>
        <taxon>Cytophagia</taxon>
        <taxon>Cytophagales</taxon>
        <taxon>Spirosomataceae</taxon>
        <taxon>Larkinella</taxon>
    </lineage>
</organism>
<evidence type="ECO:0000313" key="2">
    <source>
        <dbReference type="EMBL" id="RCR67647.1"/>
    </source>
</evidence>
<dbReference type="RefSeq" id="WP_114408079.1">
    <property type="nucleotide sequence ID" value="NZ_QOWE01000018.1"/>
</dbReference>
<dbReference type="Proteomes" id="UP000253383">
    <property type="component" value="Unassembled WGS sequence"/>
</dbReference>
<feature type="transmembrane region" description="Helical" evidence="1">
    <location>
        <begin position="6"/>
        <end position="22"/>
    </location>
</feature>
<evidence type="ECO:0000256" key="1">
    <source>
        <dbReference type="SAM" id="Phobius"/>
    </source>
</evidence>
<reference evidence="2 3" key="1">
    <citation type="submission" date="2018-07" db="EMBL/GenBank/DDBJ databases">
        <title>Genome analysis of Larkinella rosea.</title>
        <authorList>
            <person name="Zhou Z."/>
            <person name="Wang G."/>
        </authorList>
    </citation>
    <scope>NUCLEOTIDE SEQUENCE [LARGE SCALE GENOMIC DNA]</scope>
    <source>
        <strain evidence="3">zzj9</strain>
    </source>
</reference>
<name>A0A368JJ17_9BACT</name>
<sequence length="175" mass="19486">MFPFWSTVLFALLMVTGFLLLFKSIGRLIRVYTAGTKIEDSALVPDFEFPLKEPGAYEIAVKRPSLTGIIPTDIPFEVSDLMTGKTVAVHSFVNLLGQRKDGSGSRIVPIAEFKIEQEGRFKLTNPQTGRFKERDSLMVMPKTGSRGFLMIFAVLFSAILFIGGLVFFILSLVEK</sequence>
<keyword evidence="1" id="KW-0812">Transmembrane</keyword>
<accession>A0A368JJ17</accession>
<gene>
    <name evidence="2" type="ORF">DUE52_21330</name>
</gene>
<dbReference type="OrthoDB" id="952659at2"/>
<feature type="transmembrane region" description="Helical" evidence="1">
    <location>
        <begin position="148"/>
        <end position="173"/>
    </location>
</feature>
<evidence type="ECO:0000313" key="3">
    <source>
        <dbReference type="Proteomes" id="UP000253383"/>
    </source>
</evidence>
<comment type="caution">
    <text evidence="2">The sequence shown here is derived from an EMBL/GenBank/DDBJ whole genome shotgun (WGS) entry which is preliminary data.</text>
</comment>